<evidence type="ECO:0000256" key="6">
    <source>
        <dbReference type="PROSITE-ProRule" id="PRU00169"/>
    </source>
</evidence>
<dbReference type="PROSITE" id="PS00676">
    <property type="entry name" value="SIGMA54_INTERACT_2"/>
    <property type="match status" value="1"/>
</dbReference>
<evidence type="ECO:0000256" key="2">
    <source>
        <dbReference type="ARBA" id="ARBA00022840"/>
    </source>
</evidence>
<dbReference type="SUPFAM" id="SSF52172">
    <property type="entry name" value="CheY-like"/>
    <property type="match status" value="1"/>
</dbReference>
<evidence type="ECO:0000313" key="10">
    <source>
        <dbReference type="Proteomes" id="UP001202831"/>
    </source>
</evidence>
<evidence type="ECO:0000256" key="1">
    <source>
        <dbReference type="ARBA" id="ARBA00022741"/>
    </source>
</evidence>
<dbReference type="PANTHER" id="PTHR32071">
    <property type="entry name" value="TRANSCRIPTIONAL REGULATORY PROTEIN"/>
    <property type="match status" value="1"/>
</dbReference>
<keyword evidence="10" id="KW-1185">Reference proteome</keyword>
<dbReference type="EMBL" id="JAKIKT010000003">
    <property type="protein sequence ID" value="MCL2914034.1"/>
    <property type="molecule type" value="Genomic_DNA"/>
</dbReference>
<dbReference type="PROSITE" id="PS50110">
    <property type="entry name" value="RESPONSE_REGULATORY"/>
    <property type="match status" value="1"/>
</dbReference>
<dbReference type="Pfam" id="PF00158">
    <property type="entry name" value="Sigma54_activat"/>
    <property type="match status" value="1"/>
</dbReference>
<evidence type="ECO:0000256" key="3">
    <source>
        <dbReference type="ARBA" id="ARBA00023015"/>
    </source>
</evidence>
<keyword evidence="5" id="KW-0804">Transcription</keyword>
<keyword evidence="1" id="KW-0547">Nucleotide-binding</keyword>
<proteinExistence type="predicted"/>
<comment type="caution">
    <text evidence="9">The sequence shown here is derived from an EMBL/GenBank/DDBJ whole genome shotgun (WGS) entry which is preliminary data.</text>
</comment>
<name>A0ABT0N6F6_9GAMM</name>
<dbReference type="SMART" id="SM00382">
    <property type="entry name" value="AAA"/>
    <property type="match status" value="1"/>
</dbReference>
<keyword evidence="6" id="KW-0597">Phosphoprotein</keyword>
<keyword evidence="3" id="KW-0805">Transcription regulation</keyword>
<dbReference type="Gene3D" id="3.40.50.2300">
    <property type="match status" value="1"/>
</dbReference>
<dbReference type="InterPro" id="IPR025944">
    <property type="entry name" value="Sigma_54_int_dom_CS"/>
</dbReference>
<dbReference type="InterPro" id="IPR002197">
    <property type="entry name" value="HTH_Fis"/>
</dbReference>
<dbReference type="SUPFAM" id="SSF52540">
    <property type="entry name" value="P-loop containing nucleoside triphosphate hydrolases"/>
    <property type="match status" value="1"/>
</dbReference>
<dbReference type="CDD" id="cd00009">
    <property type="entry name" value="AAA"/>
    <property type="match status" value="1"/>
</dbReference>
<dbReference type="SMART" id="SM00448">
    <property type="entry name" value="REC"/>
    <property type="match status" value="1"/>
</dbReference>
<keyword evidence="4" id="KW-0238">DNA-binding</keyword>
<evidence type="ECO:0000256" key="4">
    <source>
        <dbReference type="ARBA" id="ARBA00023125"/>
    </source>
</evidence>
<dbReference type="InterPro" id="IPR027417">
    <property type="entry name" value="P-loop_NTPase"/>
</dbReference>
<feature type="modified residue" description="4-aspartylphosphate" evidence="6">
    <location>
        <position position="55"/>
    </location>
</feature>
<organism evidence="9 10">
    <name type="scientific">Shewanella corallii</name>
    <dbReference type="NCBI Taxonomy" id="560080"/>
    <lineage>
        <taxon>Bacteria</taxon>
        <taxon>Pseudomonadati</taxon>
        <taxon>Pseudomonadota</taxon>
        <taxon>Gammaproteobacteria</taxon>
        <taxon>Alteromonadales</taxon>
        <taxon>Shewanellaceae</taxon>
        <taxon>Shewanella</taxon>
    </lineage>
</organism>
<dbReference type="InterPro" id="IPR058031">
    <property type="entry name" value="AAA_lid_NorR"/>
</dbReference>
<evidence type="ECO:0000313" key="9">
    <source>
        <dbReference type="EMBL" id="MCL2914034.1"/>
    </source>
</evidence>
<evidence type="ECO:0000259" key="8">
    <source>
        <dbReference type="PROSITE" id="PS50110"/>
    </source>
</evidence>
<dbReference type="Pfam" id="PF02954">
    <property type="entry name" value="HTH_8"/>
    <property type="match status" value="1"/>
</dbReference>
<dbReference type="InterPro" id="IPR011006">
    <property type="entry name" value="CheY-like_superfamily"/>
</dbReference>
<dbReference type="Proteomes" id="UP001202831">
    <property type="component" value="Unassembled WGS sequence"/>
</dbReference>
<feature type="domain" description="Sigma-54 factor interaction" evidence="7">
    <location>
        <begin position="144"/>
        <end position="373"/>
    </location>
</feature>
<accession>A0ABT0N6F6</accession>
<dbReference type="InterPro" id="IPR002078">
    <property type="entry name" value="Sigma_54_int"/>
</dbReference>
<feature type="domain" description="Response regulatory" evidence="8">
    <location>
        <begin position="6"/>
        <end position="120"/>
    </location>
</feature>
<dbReference type="PROSITE" id="PS00688">
    <property type="entry name" value="SIGMA54_INTERACT_3"/>
    <property type="match status" value="1"/>
</dbReference>
<dbReference type="RefSeq" id="WP_249248761.1">
    <property type="nucleotide sequence ID" value="NZ_JAKIKT010000003.1"/>
</dbReference>
<dbReference type="Gene3D" id="1.10.10.60">
    <property type="entry name" value="Homeodomain-like"/>
    <property type="match status" value="1"/>
</dbReference>
<sequence length="468" mass="52051">MERDLNILVVEDAAPIANQYRYFLKYLKGNICLAATGAEAVSWVESHKPDLVLLDLKLPDIDGQEVLGQIKQHHEDAIVIITTGHGSVDVAVDMMRMGADDFLEKPVSADRLRTTVNNHLDRASLKTQLNTLKASCNREQFHGFIGKSMVMQTVYRIIDCAAASQASIFITGESGTGKEVCAEAIHSQSPRRDNPFIAINCAAIPKDLMESEIFGHIKGAFTGASSERKGAAQLADGGTLFLDEVCEMDTELQKKLLRFLQTGRFHRVGSSQEQQVDVRILCATNREPLTEVQQGRFREDLYYRLHVVPVHLPPLRERGSDIVAIARELLVKYAHEDGKTFQQFSEEVESILRRYPWPGNVRELQNVIRNIVVLNNGDTVLPEHLPAPLNGSVDRPAQRCADITPIQTINPGQALEEPLIRPLAEVEKNVIEQAIAHCEGNIQKAANLLEVSPSTIYRKKQSWDEAAG</sequence>
<dbReference type="InterPro" id="IPR001789">
    <property type="entry name" value="Sig_transdc_resp-reg_receiver"/>
</dbReference>
<dbReference type="Gene3D" id="3.40.50.300">
    <property type="entry name" value="P-loop containing nucleotide triphosphate hydrolases"/>
    <property type="match status" value="1"/>
</dbReference>
<protein>
    <submittedName>
        <fullName evidence="9">Sigma-54 dependent transcriptional regulator</fullName>
    </submittedName>
</protein>
<keyword evidence="2" id="KW-0067">ATP-binding</keyword>
<dbReference type="Gene3D" id="1.10.8.60">
    <property type="match status" value="1"/>
</dbReference>
<dbReference type="InterPro" id="IPR009057">
    <property type="entry name" value="Homeodomain-like_sf"/>
</dbReference>
<dbReference type="PROSITE" id="PS50045">
    <property type="entry name" value="SIGMA54_INTERACT_4"/>
    <property type="match status" value="1"/>
</dbReference>
<dbReference type="InterPro" id="IPR003593">
    <property type="entry name" value="AAA+_ATPase"/>
</dbReference>
<reference evidence="9 10" key="1">
    <citation type="submission" date="2022-01" db="EMBL/GenBank/DDBJ databases">
        <title>Whole genome-based taxonomy of the Shewanellaceae.</title>
        <authorList>
            <person name="Martin-Rodriguez A.J."/>
        </authorList>
    </citation>
    <scope>NUCLEOTIDE SEQUENCE [LARGE SCALE GENOMIC DNA]</scope>
    <source>
        <strain evidence="9 10">DSM 21332</strain>
    </source>
</reference>
<dbReference type="InterPro" id="IPR025943">
    <property type="entry name" value="Sigma_54_int_dom_ATP-bd_2"/>
</dbReference>
<dbReference type="Pfam" id="PF25601">
    <property type="entry name" value="AAA_lid_14"/>
    <property type="match status" value="1"/>
</dbReference>
<evidence type="ECO:0000259" key="7">
    <source>
        <dbReference type="PROSITE" id="PS50045"/>
    </source>
</evidence>
<dbReference type="SUPFAM" id="SSF46689">
    <property type="entry name" value="Homeodomain-like"/>
    <property type="match status" value="1"/>
</dbReference>
<dbReference type="PANTHER" id="PTHR32071:SF117">
    <property type="entry name" value="PTS-DEPENDENT DIHYDROXYACETONE KINASE OPERON REGULATORY PROTEIN-RELATED"/>
    <property type="match status" value="1"/>
</dbReference>
<dbReference type="Pfam" id="PF00072">
    <property type="entry name" value="Response_reg"/>
    <property type="match status" value="1"/>
</dbReference>
<evidence type="ECO:0000256" key="5">
    <source>
        <dbReference type="ARBA" id="ARBA00023163"/>
    </source>
</evidence>
<gene>
    <name evidence="9" type="ORF">L2725_09560</name>
</gene>